<dbReference type="AlphaFoldDB" id="A0AAC9JFI8"/>
<reference evidence="1 2" key="1">
    <citation type="submission" date="2016-11" db="EMBL/GenBank/DDBJ databases">
        <title>Networking in microbes: conjugative elements and plasmids in the genus Alteromonas.</title>
        <authorList>
            <person name="Lopez-Perez M."/>
            <person name="Ramon-Marco N."/>
            <person name="Rodriguez-Valera F."/>
        </authorList>
    </citation>
    <scope>NUCLEOTIDE SEQUENCE [LARGE SCALE GENOMIC DNA]</scope>
    <source>
        <strain evidence="1 2">CP48</strain>
    </source>
</reference>
<organism evidence="1 2">
    <name type="scientific">Alteromonas mediterranea</name>
    <dbReference type="NCBI Taxonomy" id="314275"/>
    <lineage>
        <taxon>Bacteria</taxon>
        <taxon>Pseudomonadati</taxon>
        <taxon>Pseudomonadota</taxon>
        <taxon>Gammaproteobacteria</taxon>
        <taxon>Alteromonadales</taxon>
        <taxon>Alteromonadaceae</taxon>
        <taxon>Alteromonas/Salinimonas group</taxon>
        <taxon>Alteromonas</taxon>
    </lineage>
</organism>
<dbReference type="Proteomes" id="UP000182101">
    <property type="component" value="Chromosome"/>
</dbReference>
<evidence type="ECO:0000313" key="2">
    <source>
        <dbReference type="Proteomes" id="UP000182101"/>
    </source>
</evidence>
<sequence length="313" mass="34972">MGLYWLSVGLFFSATAGAEQLKFKKAQSESGVLFSYEWRDMDSTRQSITFELPHTAIKAAPTQQANYRPKIAQRYVTVALMEEAKKVNPKEARVKIIPKRDSIDIQVKGADEDKVEAILSNLKAVQQEAYSAYLGEHYFTRFTTLFNQKAIKPDHTRYAAESVKPLVAASQAFYEKVNAQSDSRAYFSLILSWLQSIPYDTLEDRVVSNGSGYAPPINVLMQNVGDCDSKAVLASSMVRAFLPSTKMIMVFLPNHALLGIALTPMVDDRTIVHDGETYVLYDPTGPALIPFGQVSEDTERYIVTGRYQVEAVD</sequence>
<name>A0AAC9JFI8_9ALTE</name>
<proteinExistence type="predicted"/>
<evidence type="ECO:0000313" key="1">
    <source>
        <dbReference type="EMBL" id="APD91640.1"/>
    </source>
</evidence>
<gene>
    <name evidence="1" type="ORF">BM524_02650</name>
</gene>
<dbReference type="EMBL" id="CP018024">
    <property type="protein sequence ID" value="APD91640.1"/>
    <property type="molecule type" value="Genomic_DNA"/>
</dbReference>
<evidence type="ECO:0008006" key="3">
    <source>
        <dbReference type="Google" id="ProtNLM"/>
    </source>
</evidence>
<protein>
    <recommendedName>
        <fullName evidence="3">Transglutaminase-like domain-containing protein</fullName>
    </recommendedName>
</protein>
<accession>A0AAC9JFI8</accession>